<dbReference type="SUPFAM" id="SSF51445">
    <property type="entry name" value="(Trans)glycosidases"/>
    <property type="match status" value="2"/>
</dbReference>
<dbReference type="EMBL" id="JAKKPZ010000061">
    <property type="protein sequence ID" value="KAI1704989.1"/>
    <property type="molecule type" value="Genomic_DNA"/>
</dbReference>
<name>A0AAD4MTP2_9BILA</name>
<evidence type="ECO:0000313" key="2">
    <source>
        <dbReference type="EMBL" id="KAI1704989.1"/>
    </source>
</evidence>
<evidence type="ECO:0000313" key="3">
    <source>
        <dbReference type="Proteomes" id="UP001201812"/>
    </source>
</evidence>
<reference evidence="2" key="1">
    <citation type="submission" date="2022-01" db="EMBL/GenBank/DDBJ databases">
        <title>Genome Sequence Resource for Two Populations of Ditylenchus destructor, the Migratory Endoparasitic Phytonematode.</title>
        <authorList>
            <person name="Zhang H."/>
            <person name="Lin R."/>
            <person name="Xie B."/>
        </authorList>
    </citation>
    <scope>NUCLEOTIDE SEQUENCE</scope>
    <source>
        <strain evidence="2">BazhouSP</strain>
    </source>
</reference>
<evidence type="ECO:0000256" key="1">
    <source>
        <dbReference type="SAM" id="SignalP"/>
    </source>
</evidence>
<dbReference type="InterPro" id="IPR017853">
    <property type="entry name" value="GH"/>
</dbReference>
<dbReference type="InterPro" id="IPR029070">
    <property type="entry name" value="Chitinase_insertion_sf"/>
</dbReference>
<dbReference type="Proteomes" id="UP001201812">
    <property type="component" value="Unassembled WGS sequence"/>
</dbReference>
<dbReference type="GO" id="GO:0004568">
    <property type="term" value="F:chitinase activity"/>
    <property type="evidence" value="ECO:0007669"/>
    <property type="project" value="TreeGrafter"/>
</dbReference>
<dbReference type="PANTHER" id="PTHR11177:SF401">
    <property type="entry name" value="CHITINASE-LIKE PROTEIN C25A8.4"/>
    <property type="match status" value="1"/>
</dbReference>
<dbReference type="AlphaFoldDB" id="A0AAD4MTP2"/>
<dbReference type="Gene3D" id="3.20.20.80">
    <property type="entry name" value="Glycosidases"/>
    <property type="match status" value="2"/>
</dbReference>
<comment type="caution">
    <text evidence="2">The sequence shown here is derived from an EMBL/GenBank/DDBJ whole genome shotgun (WGS) entry which is preliminary data.</text>
</comment>
<dbReference type="GO" id="GO:0008061">
    <property type="term" value="F:chitin binding"/>
    <property type="evidence" value="ECO:0007669"/>
    <property type="project" value="TreeGrafter"/>
</dbReference>
<organism evidence="2 3">
    <name type="scientific">Ditylenchus destructor</name>
    <dbReference type="NCBI Taxonomy" id="166010"/>
    <lineage>
        <taxon>Eukaryota</taxon>
        <taxon>Metazoa</taxon>
        <taxon>Ecdysozoa</taxon>
        <taxon>Nematoda</taxon>
        <taxon>Chromadorea</taxon>
        <taxon>Rhabditida</taxon>
        <taxon>Tylenchina</taxon>
        <taxon>Tylenchomorpha</taxon>
        <taxon>Sphaerularioidea</taxon>
        <taxon>Anguinidae</taxon>
        <taxon>Anguininae</taxon>
        <taxon>Ditylenchus</taxon>
    </lineage>
</organism>
<keyword evidence="3" id="KW-1185">Reference proteome</keyword>
<feature type="signal peptide" evidence="1">
    <location>
        <begin position="1"/>
        <end position="21"/>
    </location>
</feature>
<feature type="chain" id="PRO_5042061637" evidence="1">
    <location>
        <begin position="22"/>
        <end position="1086"/>
    </location>
</feature>
<keyword evidence="1" id="KW-0732">Signal</keyword>
<sequence length="1086" mass="120296">MFVCFVKKIFLLAAIIPITKCEIACFYEDLASVDISNITDCERIVVGWVSFDPEGYTRFSGAKHYGQALLTLLRLTSLAHKSDPPTKVLIGVTSVQYGSTAANDEYVDQETIFGYLSALVLNANSDGFIFVLPEEEIYLLLTVNPTAHTFWKSIYLRMKSGSEKMQSAAHTLAISPKLLVDTASFNTTAIVESFSSIMLFDRHKILMCNESGALPKFEVVNASSEQAGPVYIAKGKLGSYGVDESQIEIALERTQCKTTDDNEISSFMSPCEAASFLNTIASGNGNGESHTSSQRCPPPARNGCQFICTFSTVEHFWQNTGVIDFTKIGLQSSMCTHVVIRGGTIYDHGTGHALAKSAVIFRALLLFGRTIAQNAPLGILSRESSLSSTVDFDKSVKNAVKWLASITDNNIKPKLLVGYGDSSPLRTWDGAVSNDNRIQKLAKNLFEAVTLREADGIEITFPQDARLEGENVLTTSLENRLLRLIKAVRVLALQSQTDMVIVANLNHGIRRAFASELQIYADLIVIPSDRLTRFGEVTHRSHLLESTADSKLGHRVTHMPNIEKLLESFVQLGIPKGKLILSLNVHSSAVSFDIHLPDDDWDGSKDLGAPSNRINNWHAPNNRPPALIHKFYTKDKATFQSVQRSHEPYLHDREFLCSFDNLKSIRTKAIWSSMQDVAGWAVVNLQSDTSPNPELSQLGLNLEPNDRSLNRGPFLLLRQLRNFATCRKDCYRSTAALTRCGKLAEYDSFQAICFFKLRPMQNPPHSDQEINAAVLPYTKCDGVVLENFATINCKLSAPVQDCSLKSLHTMMDCETQEQLLATNARKAGIEHTAMFRLAMTAADFNSLMVNAQEMDDFISRIAYSLQINDNRQLFSGLLLNLAAVENSADLLKSAAEKRGFISFLQKLTSALPSSAYVPGKRCQFSLDLMFAALPKFDPKINLPAIASFESMIRFIFVDGQHIPFFGLASDESSISKTLESWQEVKSKIILNARSSLDVTDGKQKNVNYGRVCSNSEDFNLETGQEKRERGTSTVYYESEATLRIKANYISENGYRGVSVSVDGDDHRNLCGGNGFPLLSAIQNYRC</sequence>
<dbReference type="Gene3D" id="3.10.50.10">
    <property type="match status" value="2"/>
</dbReference>
<accession>A0AAD4MTP2</accession>
<dbReference type="PANTHER" id="PTHR11177">
    <property type="entry name" value="CHITINASE"/>
    <property type="match status" value="1"/>
</dbReference>
<protein>
    <submittedName>
        <fullName evidence="2">Uncharacterized protein</fullName>
    </submittedName>
</protein>
<proteinExistence type="predicted"/>
<dbReference type="InterPro" id="IPR050314">
    <property type="entry name" value="Glycosyl_Hydrlase_18"/>
</dbReference>
<dbReference type="GO" id="GO:0006032">
    <property type="term" value="P:chitin catabolic process"/>
    <property type="evidence" value="ECO:0007669"/>
    <property type="project" value="TreeGrafter"/>
</dbReference>
<dbReference type="GO" id="GO:0005576">
    <property type="term" value="C:extracellular region"/>
    <property type="evidence" value="ECO:0007669"/>
    <property type="project" value="TreeGrafter"/>
</dbReference>
<gene>
    <name evidence="2" type="ORF">DdX_13920</name>
</gene>